<proteinExistence type="inferred from homology"/>
<dbReference type="InterPro" id="IPR000836">
    <property type="entry name" value="PRTase_dom"/>
</dbReference>
<dbReference type="InterPro" id="IPR051910">
    <property type="entry name" value="ComF/GntX_DNA_util-trans"/>
</dbReference>
<reference evidence="4 5" key="1">
    <citation type="submission" date="2020-08" db="EMBL/GenBank/DDBJ databases">
        <title>Genomic Encyclopedia of Type Strains, Phase IV (KMG-IV): sequencing the most valuable type-strain genomes for metagenomic binning, comparative biology and taxonomic classification.</title>
        <authorList>
            <person name="Goeker M."/>
        </authorList>
    </citation>
    <scope>NUCLEOTIDE SEQUENCE [LARGE SCALE GENOMIC DNA]</scope>
    <source>
        <strain evidence="4 5">DSM 101465</strain>
    </source>
</reference>
<dbReference type="Gene3D" id="3.40.50.2020">
    <property type="match status" value="1"/>
</dbReference>
<dbReference type="PANTHER" id="PTHR47505:SF1">
    <property type="entry name" value="DNA UTILIZATION PROTEIN YHGH"/>
    <property type="match status" value="1"/>
</dbReference>
<evidence type="ECO:0000256" key="1">
    <source>
        <dbReference type="ARBA" id="ARBA00008007"/>
    </source>
</evidence>
<feature type="domain" description="Double zinc ribbon" evidence="3">
    <location>
        <begin position="25"/>
        <end position="70"/>
    </location>
</feature>
<evidence type="ECO:0000313" key="5">
    <source>
        <dbReference type="Proteomes" id="UP000588017"/>
    </source>
</evidence>
<dbReference type="Proteomes" id="UP000588017">
    <property type="component" value="Unassembled WGS sequence"/>
</dbReference>
<evidence type="ECO:0000313" key="4">
    <source>
        <dbReference type="EMBL" id="MBB6167444.1"/>
    </source>
</evidence>
<dbReference type="InterPro" id="IPR044005">
    <property type="entry name" value="DZR_2"/>
</dbReference>
<dbReference type="SUPFAM" id="SSF53271">
    <property type="entry name" value="PRTase-like"/>
    <property type="match status" value="1"/>
</dbReference>
<protein>
    <submittedName>
        <fullName evidence="4">ComF family protein</fullName>
    </submittedName>
</protein>
<dbReference type="InterPro" id="IPR029057">
    <property type="entry name" value="PRTase-like"/>
</dbReference>
<dbReference type="Pfam" id="PF18912">
    <property type="entry name" value="DZR_2"/>
    <property type="match status" value="1"/>
</dbReference>
<dbReference type="PANTHER" id="PTHR47505">
    <property type="entry name" value="DNA UTILIZATION PROTEIN YHGH"/>
    <property type="match status" value="1"/>
</dbReference>
<accession>A0A841K987</accession>
<dbReference type="RefSeq" id="WP_183332966.1">
    <property type="nucleotide sequence ID" value="NZ_BMHX01000002.1"/>
</dbReference>
<keyword evidence="5" id="KW-1185">Reference proteome</keyword>
<feature type="domain" description="Phosphoribosyltransferase" evidence="2">
    <location>
        <begin position="198"/>
        <end position="249"/>
    </location>
</feature>
<comment type="similarity">
    <text evidence="1">Belongs to the ComF/GntX family.</text>
</comment>
<name>A0A841K987_9HYPH</name>
<dbReference type="EMBL" id="JACHEH010000002">
    <property type="protein sequence ID" value="MBB6167444.1"/>
    <property type="molecule type" value="Genomic_DNA"/>
</dbReference>
<comment type="caution">
    <text evidence="4">The sequence shown here is derived from an EMBL/GenBank/DDBJ whole genome shotgun (WGS) entry which is preliminary data.</text>
</comment>
<evidence type="ECO:0000259" key="3">
    <source>
        <dbReference type="Pfam" id="PF18912"/>
    </source>
</evidence>
<evidence type="ECO:0000259" key="2">
    <source>
        <dbReference type="Pfam" id="PF00156"/>
    </source>
</evidence>
<sequence>MNLVAEASLASRLHRSVRRAGTKLADLLYPPRCVACGAATAEAHALCPRCWSGIAFIERPFCERLGTPFAVDIGGLLLSPAAIAEPPVFGRARAVARFDGAVREMVHRLKYGDRMDLAEAMGRMMVRAGGEILAGADVLVPVPLHRMRLFMRRFNQAAALARVISRLTGVPWEAEVLRRVRRTRPQTGLTRLQRAGNLQGAFAVPADRRAHVEGRTVVLVDDVLTTGATANAASRALLRAGAQQVDVLAFARVVVGGD</sequence>
<dbReference type="AlphaFoldDB" id="A0A841K987"/>
<organism evidence="4 5">
    <name type="scientific">Chelatococcus composti</name>
    <dbReference type="NCBI Taxonomy" id="1743235"/>
    <lineage>
        <taxon>Bacteria</taxon>
        <taxon>Pseudomonadati</taxon>
        <taxon>Pseudomonadota</taxon>
        <taxon>Alphaproteobacteria</taxon>
        <taxon>Hyphomicrobiales</taxon>
        <taxon>Chelatococcaceae</taxon>
        <taxon>Chelatococcus</taxon>
    </lineage>
</organism>
<dbReference type="Pfam" id="PF00156">
    <property type="entry name" value="Pribosyltran"/>
    <property type="match status" value="1"/>
</dbReference>
<gene>
    <name evidence="4" type="ORF">HNQ73_001062</name>
</gene>
<dbReference type="CDD" id="cd06223">
    <property type="entry name" value="PRTases_typeI"/>
    <property type="match status" value="1"/>
</dbReference>